<dbReference type="AlphaFoldDB" id="A0A1X0SFR3"/>
<reference evidence="2 3" key="1">
    <citation type="journal article" date="2016" name="Proc. Natl. Acad. Sci. U.S.A.">
        <title>Lipid metabolic changes in an early divergent fungus govern the establishment of a mutualistic symbiosis with endobacteria.</title>
        <authorList>
            <person name="Lastovetsky O.A."/>
            <person name="Gaspar M.L."/>
            <person name="Mondo S.J."/>
            <person name="LaButti K.M."/>
            <person name="Sandor L."/>
            <person name="Grigoriev I.V."/>
            <person name="Henry S.A."/>
            <person name="Pawlowska T.E."/>
        </authorList>
    </citation>
    <scope>NUCLEOTIDE SEQUENCE [LARGE SCALE GENOMIC DNA]</scope>
    <source>
        <strain evidence="2 3">ATCC 11559</strain>
    </source>
</reference>
<dbReference type="PANTHER" id="PTHR47667">
    <property type="entry name" value="REGULATOR OF TY1 TRANSPOSITION PROTEIN 107"/>
    <property type="match status" value="1"/>
</dbReference>
<dbReference type="Pfam" id="PF00533">
    <property type="entry name" value="BRCT"/>
    <property type="match status" value="1"/>
</dbReference>
<feature type="domain" description="BRCT" evidence="1">
    <location>
        <begin position="321"/>
        <end position="401"/>
    </location>
</feature>
<accession>A0A1X0SFR3</accession>
<dbReference type="VEuPathDB" id="FungiDB:BCV72DRAFT_313688"/>
<dbReference type="EMBL" id="KV921260">
    <property type="protein sequence ID" value="ORE23126.1"/>
    <property type="molecule type" value="Genomic_DNA"/>
</dbReference>
<organism evidence="2 3">
    <name type="scientific">Rhizopus microsporus</name>
    <dbReference type="NCBI Taxonomy" id="58291"/>
    <lineage>
        <taxon>Eukaryota</taxon>
        <taxon>Fungi</taxon>
        <taxon>Fungi incertae sedis</taxon>
        <taxon>Mucoromycota</taxon>
        <taxon>Mucoromycotina</taxon>
        <taxon>Mucoromycetes</taxon>
        <taxon>Mucorales</taxon>
        <taxon>Mucorineae</taxon>
        <taxon>Rhizopodaceae</taxon>
        <taxon>Rhizopus</taxon>
    </lineage>
</organism>
<gene>
    <name evidence="2" type="ORF">BCV71DRAFT_192056</name>
</gene>
<evidence type="ECO:0000313" key="2">
    <source>
        <dbReference type="EMBL" id="ORE23126.1"/>
    </source>
</evidence>
<sequence length="499" mass="57190">MSKHELKLGRRLNDKKSVPIFRNVVYSIDNSLESTTRTRLINLLESNGAVSADNDNTFNLYISLEKSLDQPNVHSVTPLWIETAITNGFVHETQYYSPSKPNQFLSGVVLFILDISQVDIQRLTEEIRERGGQVRNDMTEDITHLICINPKGVEYQHCIDHRIPVVLPQWLDDCLRFGEKIDITSYQFPTPTVYNPTSPATIHPYPNQDHLKDATDCTVLTDQVIYFGTDIHVKDEFKSRLIQCIKRAGGTVSTEYNTHVTIVILKHRSTEEGIQAFQDNKTIASLWWLTNTLARGYVLSPLSTLLDYPAPQGGIPGMDCLHISITGYRDVPRDFLRRLIIHTGAVFNPLMDQLATHLICGSKKSDKYKEALNKGMTIVNHIWLEECYQQWKILDCDHQRYRYIPEKSNVLNQTVGRTHLLHDKVKLWMNPQTVPDYSRSKYVYEIINVDEKGSIDIVNPRKAAVKAIRVLSNIVMPDMNAYEKEAKSSNWPSHKKQKT</sequence>
<dbReference type="Proteomes" id="UP000242381">
    <property type="component" value="Unassembled WGS sequence"/>
</dbReference>
<feature type="domain" description="BRCT" evidence="1">
    <location>
        <begin position="100"/>
        <end position="188"/>
    </location>
</feature>
<protein>
    <submittedName>
        <fullName evidence="2">BRCT domain-containing protein</fullName>
    </submittedName>
</protein>
<feature type="domain" description="BRCT" evidence="1">
    <location>
        <begin position="215"/>
        <end position="306"/>
    </location>
</feature>
<dbReference type="PANTHER" id="PTHR47667:SF1">
    <property type="entry name" value="REGULATOR OF TY1 TRANSPOSITION PROTEIN 107"/>
    <property type="match status" value="1"/>
</dbReference>
<dbReference type="OMA" id="MEKCVIA"/>
<proteinExistence type="predicted"/>
<dbReference type="SUPFAM" id="SSF52113">
    <property type="entry name" value="BRCT domain"/>
    <property type="match status" value="4"/>
</dbReference>
<dbReference type="Pfam" id="PF12738">
    <property type="entry name" value="PTCB-BRCT"/>
    <property type="match status" value="1"/>
</dbReference>
<dbReference type="InterPro" id="IPR036420">
    <property type="entry name" value="BRCT_dom_sf"/>
</dbReference>
<name>A0A1X0SFR3_RHIZD</name>
<dbReference type="CDD" id="cd17711">
    <property type="entry name" value="BRCT_PAXIP1_rpt3"/>
    <property type="match status" value="1"/>
</dbReference>
<evidence type="ECO:0000313" key="3">
    <source>
        <dbReference type="Proteomes" id="UP000242381"/>
    </source>
</evidence>
<feature type="domain" description="BRCT" evidence="1">
    <location>
        <begin position="16"/>
        <end position="98"/>
    </location>
</feature>
<dbReference type="PROSITE" id="PS50172">
    <property type="entry name" value="BRCT"/>
    <property type="match status" value="4"/>
</dbReference>
<dbReference type="SMART" id="SM00292">
    <property type="entry name" value="BRCT"/>
    <property type="match status" value="4"/>
</dbReference>
<dbReference type="Gene3D" id="3.40.50.10190">
    <property type="entry name" value="BRCT domain"/>
    <property type="match status" value="3"/>
</dbReference>
<evidence type="ECO:0000259" key="1">
    <source>
        <dbReference type="PROSITE" id="PS50172"/>
    </source>
</evidence>
<dbReference type="InterPro" id="IPR001357">
    <property type="entry name" value="BRCT_dom"/>
</dbReference>
<dbReference type="InterPro" id="IPR053036">
    <property type="entry name" value="CellCycle_DNARepair_Reg"/>
</dbReference>